<accession>A0AAP0IZD5</accession>
<evidence type="ECO:0000256" key="1">
    <source>
        <dbReference type="SAM" id="SignalP"/>
    </source>
</evidence>
<feature type="signal peptide" evidence="1">
    <location>
        <begin position="1"/>
        <end position="21"/>
    </location>
</feature>
<keyword evidence="1" id="KW-0732">Signal</keyword>
<organism evidence="2 3">
    <name type="scientific">Stephania japonica</name>
    <dbReference type="NCBI Taxonomy" id="461633"/>
    <lineage>
        <taxon>Eukaryota</taxon>
        <taxon>Viridiplantae</taxon>
        <taxon>Streptophyta</taxon>
        <taxon>Embryophyta</taxon>
        <taxon>Tracheophyta</taxon>
        <taxon>Spermatophyta</taxon>
        <taxon>Magnoliopsida</taxon>
        <taxon>Ranunculales</taxon>
        <taxon>Menispermaceae</taxon>
        <taxon>Menispermoideae</taxon>
        <taxon>Cissampelideae</taxon>
        <taxon>Stephania</taxon>
    </lineage>
</organism>
<feature type="chain" id="PRO_5043014057" evidence="1">
    <location>
        <begin position="22"/>
        <end position="84"/>
    </location>
</feature>
<gene>
    <name evidence="2" type="ORF">Sjap_013174</name>
</gene>
<keyword evidence="3" id="KW-1185">Reference proteome</keyword>
<reference evidence="2 3" key="1">
    <citation type="submission" date="2024-01" db="EMBL/GenBank/DDBJ databases">
        <title>Genome assemblies of Stephania.</title>
        <authorList>
            <person name="Yang L."/>
        </authorList>
    </citation>
    <scope>NUCLEOTIDE SEQUENCE [LARGE SCALE GENOMIC DNA]</scope>
    <source>
        <strain evidence="2">QJT</strain>
        <tissue evidence="2">Leaf</tissue>
    </source>
</reference>
<dbReference type="Proteomes" id="UP001417504">
    <property type="component" value="Unassembled WGS sequence"/>
</dbReference>
<evidence type="ECO:0000313" key="3">
    <source>
        <dbReference type="Proteomes" id="UP001417504"/>
    </source>
</evidence>
<sequence>MPLVILLSYLLALIAWSHFRAMVLQRGTTLDYSVGLMILELDNRDRIRVRTGEGVGEATGEMPMSGLGDGSANIAEASKLGGVT</sequence>
<protein>
    <submittedName>
        <fullName evidence="2">Uncharacterized protein</fullName>
    </submittedName>
</protein>
<proteinExistence type="predicted"/>
<dbReference type="EMBL" id="JBBNAE010000005">
    <property type="protein sequence ID" value="KAK9123572.1"/>
    <property type="molecule type" value="Genomic_DNA"/>
</dbReference>
<name>A0AAP0IZD5_9MAGN</name>
<dbReference type="AlphaFoldDB" id="A0AAP0IZD5"/>
<evidence type="ECO:0000313" key="2">
    <source>
        <dbReference type="EMBL" id="KAK9123572.1"/>
    </source>
</evidence>
<comment type="caution">
    <text evidence="2">The sequence shown here is derived from an EMBL/GenBank/DDBJ whole genome shotgun (WGS) entry which is preliminary data.</text>
</comment>